<name>A0A7E6FPL1_9MOLL</name>
<dbReference type="InterPro" id="IPR011993">
    <property type="entry name" value="PH-like_dom_sf"/>
</dbReference>
<dbReference type="PANTHER" id="PTHR41148:SF1">
    <property type="entry name" value="LP09875P"/>
    <property type="match status" value="1"/>
</dbReference>
<reference evidence="3 4" key="1">
    <citation type="submission" date="2025-08" db="UniProtKB">
        <authorList>
            <consortium name="RefSeq"/>
        </authorList>
    </citation>
    <scope>IDENTIFICATION</scope>
</reference>
<feature type="compositionally biased region" description="Low complexity" evidence="1">
    <location>
        <begin position="179"/>
        <end position="188"/>
    </location>
</feature>
<evidence type="ECO:0000313" key="3">
    <source>
        <dbReference type="RefSeq" id="XP_036369538.1"/>
    </source>
</evidence>
<feature type="compositionally biased region" description="Basic and acidic residues" evidence="1">
    <location>
        <begin position="312"/>
        <end position="327"/>
    </location>
</feature>
<dbReference type="RefSeq" id="XP_036369538.1">
    <property type="nucleotide sequence ID" value="XM_036513645.1"/>
</dbReference>
<feature type="compositionally biased region" description="Polar residues" evidence="1">
    <location>
        <begin position="330"/>
        <end position="344"/>
    </location>
</feature>
<feature type="region of interest" description="Disordered" evidence="1">
    <location>
        <begin position="163"/>
        <end position="199"/>
    </location>
</feature>
<feature type="region of interest" description="Disordered" evidence="1">
    <location>
        <begin position="255"/>
        <end position="422"/>
    </location>
</feature>
<evidence type="ECO:0000313" key="4">
    <source>
        <dbReference type="RefSeq" id="XP_036369539.1"/>
    </source>
</evidence>
<feature type="compositionally biased region" description="Low complexity" evidence="1">
    <location>
        <begin position="297"/>
        <end position="311"/>
    </location>
</feature>
<dbReference type="Proteomes" id="UP000515154">
    <property type="component" value="Linkage group LG26"/>
</dbReference>
<evidence type="ECO:0000256" key="1">
    <source>
        <dbReference type="SAM" id="MobiDB-lite"/>
    </source>
</evidence>
<dbReference type="SUPFAM" id="SSF50729">
    <property type="entry name" value="PH domain-like"/>
    <property type="match status" value="1"/>
</dbReference>
<dbReference type="AlphaFoldDB" id="A0A7E6FPL1"/>
<dbReference type="Gene3D" id="2.30.29.30">
    <property type="entry name" value="Pleckstrin-homology domain (PH domain)/Phosphotyrosine-binding domain (PTB)"/>
    <property type="match status" value="1"/>
</dbReference>
<organism evidence="2 4">
    <name type="scientific">Octopus sinensis</name>
    <name type="common">East Asian common octopus</name>
    <dbReference type="NCBI Taxonomy" id="2607531"/>
    <lineage>
        <taxon>Eukaryota</taxon>
        <taxon>Metazoa</taxon>
        <taxon>Spiralia</taxon>
        <taxon>Lophotrochozoa</taxon>
        <taxon>Mollusca</taxon>
        <taxon>Cephalopoda</taxon>
        <taxon>Coleoidea</taxon>
        <taxon>Octopodiformes</taxon>
        <taxon>Octopoda</taxon>
        <taxon>Incirrata</taxon>
        <taxon>Octopodidae</taxon>
        <taxon>Octopus</taxon>
    </lineage>
</organism>
<feature type="compositionally biased region" description="Acidic residues" evidence="1">
    <location>
        <begin position="260"/>
        <end position="283"/>
    </location>
</feature>
<protein>
    <submittedName>
        <fullName evidence="3">Uncharacterized protein LOC115224792 isoform X2</fullName>
    </submittedName>
    <submittedName>
        <fullName evidence="4">Uncharacterized protein LOC115224792 isoform X3</fullName>
    </submittedName>
</protein>
<gene>
    <name evidence="3 4" type="primary">LOC115224792</name>
</gene>
<sequence>MFRKKKEQLSSRQFYVQFLGWLPCTGIQGSEYTTPAITELKKRLKEHSNLPKLTLKINSEGLEVSPINDNSKKKPSNPRIFPIMLEDIMFVALECMDSDIVACIYRNRNALKAHFLQVHVYRFDSPSTASHFVQNIHFMTTTEAHLSHVRHIEDFLRREVVGNSPPIQPKSPLTGTVSSGGSSSNAASDENVPVVQEDPQVQAITDELKLKFKTKATPILLPAKDYDTVRRKQGHIDKMGTRKCRNERVVGALRSHFKDNDDDDEDDDDDDDVDDDNNDDDDGTNGQGPRSPYPLYPIRKSPASSSISPESKSPRSPELVHLRDNRHQRPGSTHGSDSGTRNSAPPSMVPPSMVSPSMVPPSMVPTSPERKISYHEQNAVFQFDKRYPQNESKNSTVSSDRSGSSRHSNPPRNPLPTMPKPKYEIPPDYDVSPQVFRYQAQLNHPGHGYYRDDLLVPNHSRGYPQGVQYPQRPYNSNMNLNMNYPQPHNDYSELYARPAPRLRSHKFSR</sequence>
<keyword evidence="2" id="KW-1185">Reference proteome</keyword>
<proteinExistence type="predicted"/>
<dbReference type="PANTHER" id="PTHR41148">
    <property type="entry name" value="LP09875P"/>
    <property type="match status" value="1"/>
</dbReference>
<dbReference type="RefSeq" id="XP_036369539.1">
    <property type="nucleotide sequence ID" value="XM_036513646.1"/>
</dbReference>
<feature type="compositionally biased region" description="Low complexity" evidence="1">
    <location>
        <begin position="395"/>
        <end position="408"/>
    </location>
</feature>
<accession>A0A7E6FPL1</accession>
<evidence type="ECO:0000313" key="2">
    <source>
        <dbReference type="Proteomes" id="UP000515154"/>
    </source>
</evidence>